<gene>
    <name evidence="1" type="ORF">SDC9_112843</name>
</gene>
<accession>A0A645BKC6</accession>
<reference evidence="1" key="1">
    <citation type="submission" date="2019-08" db="EMBL/GenBank/DDBJ databases">
        <authorList>
            <person name="Kucharzyk K."/>
            <person name="Murdoch R.W."/>
            <person name="Higgins S."/>
            <person name="Loffler F."/>
        </authorList>
    </citation>
    <scope>NUCLEOTIDE SEQUENCE</scope>
</reference>
<organism evidence="1">
    <name type="scientific">bioreactor metagenome</name>
    <dbReference type="NCBI Taxonomy" id="1076179"/>
    <lineage>
        <taxon>unclassified sequences</taxon>
        <taxon>metagenomes</taxon>
        <taxon>ecological metagenomes</taxon>
    </lineage>
</organism>
<comment type="caution">
    <text evidence="1">The sequence shown here is derived from an EMBL/GenBank/DDBJ whole genome shotgun (WGS) entry which is preliminary data.</text>
</comment>
<proteinExistence type="predicted"/>
<dbReference type="AlphaFoldDB" id="A0A645BKC6"/>
<protein>
    <submittedName>
        <fullName evidence="1">Uncharacterized protein</fullName>
    </submittedName>
</protein>
<sequence length="89" mass="10170">MQVCFCKVEYVPLGKDAKIERLAGTLVDLLHHILDLFQDIMVVHIFVPQDKDVFSQVIPFLTLQVVQVPSFCKGAKQWMETAFGYGKRT</sequence>
<evidence type="ECO:0000313" key="1">
    <source>
        <dbReference type="EMBL" id="MPM65939.1"/>
    </source>
</evidence>
<dbReference type="EMBL" id="VSSQ01020797">
    <property type="protein sequence ID" value="MPM65939.1"/>
    <property type="molecule type" value="Genomic_DNA"/>
</dbReference>
<name>A0A645BKC6_9ZZZZ</name>